<feature type="domain" description="Reverse transcriptase" evidence="10">
    <location>
        <begin position="39"/>
        <end position="265"/>
    </location>
</feature>
<keyword evidence="11" id="KW-0614">Plasmid</keyword>
<keyword evidence="5" id="KW-0460">Magnesium</keyword>
<evidence type="ECO:0000259" key="10">
    <source>
        <dbReference type="PROSITE" id="PS50878"/>
    </source>
</evidence>
<dbReference type="EC" id="2.7.7.49" evidence="1"/>
<keyword evidence="4" id="KW-0479">Metal-binding</keyword>
<protein>
    <recommendedName>
        <fullName evidence="1">RNA-directed DNA polymerase</fullName>
        <ecNumber evidence="1">2.7.7.49</ecNumber>
    </recommendedName>
</protein>
<keyword evidence="7" id="KW-0051">Antiviral defense</keyword>
<evidence type="ECO:0000256" key="5">
    <source>
        <dbReference type="ARBA" id="ARBA00022842"/>
    </source>
</evidence>
<keyword evidence="3" id="KW-0548">Nucleotidyltransferase</keyword>
<organism evidence="11">
    <name type="scientific">Enterococcus faecium</name>
    <name type="common">Streptococcus faecium</name>
    <dbReference type="NCBI Taxonomy" id="1352"/>
    <lineage>
        <taxon>Bacteria</taxon>
        <taxon>Bacillati</taxon>
        <taxon>Bacillota</taxon>
        <taxon>Bacilli</taxon>
        <taxon>Lactobacillales</taxon>
        <taxon>Enterococcaceae</taxon>
        <taxon>Enterococcus</taxon>
    </lineage>
</organism>
<dbReference type="InterPro" id="IPR043502">
    <property type="entry name" value="DNA/RNA_pol_sf"/>
</dbReference>
<dbReference type="AlphaFoldDB" id="B3CKE3"/>
<evidence type="ECO:0000256" key="1">
    <source>
        <dbReference type="ARBA" id="ARBA00012493"/>
    </source>
</evidence>
<reference evidence="11" key="1">
    <citation type="journal article" date="2008" name="Plasmid">
        <title>The toxin-antitoxin system w-e-z ensures stable maintenance of vanA plasmids in an antibiotic-free environment.</title>
        <authorList>
            <person name="Sletvold H."/>
            <person name="Johnsen P.J."/>
            <person name="Simonsen G.S."/>
            <person name="Sundsfjord A."/>
            <person name="Nielsen K.M."/>
        </authorList>
    </citation>
    <scope>NUCLEOTIDE SEQUENCE [LARGE SCALE GENOMIC DNA]</scope>
    <source>
        <strain evidence="11">399/S99/A7</strain>
        <plasmid evidence="11">pVEF3</plasmid>
    </source>
</reference>
<evidence type="ECO:0000313" key="11">
    <source>
        <dbReference type="EMBL" id="CAP62664.1"/>
    </source>
</evidence>
<evidence type="ECO:0000256" key="3">
    <source>
        <dbReference type="ARBA" id="ARBA00022695"/>
    </source>
</evidence>
<keyword evidence="6 11" id="KW-0695">RNA-directed DNA polymerase</keyword>
<dbReference type="PRINTS" id="PR00866">
    <property type="entry name" value="RNADNAPOLMS"/>
</dbReference>
<keyword evidence="11" id="KW-0239">DNA-directed DNA polymerase</keyword>
<proteinExistence type="inferred from homology"/>
<dbReference type="GO" id="GO:0046872">
    <property type="term" value="F:metal ion binding"/>
    <property type="evidence" value="ECO:0007669"/>
    <property type="project" value="UniProtKB-KW"/>
</dbReference>
<dbReference type="InterPro" id="IPR000477">
    <property type="entry name" value="RT_dom"/>
</dbReference>
<dbReference type="InterPro" id="IPR053543">
    <property type="entry name" value="Bacterial_RT"/>
</dbReference>
<dbReference type="Pfam" id="PF00078">
    <property type="entry name" value="RVT_1"/>
    <property type="match status" value="1"/>
</dbReference>
<dbReference type="PROSITE" id="PS50878">
    <property type="entry name" value="RT_POL"/>
    <property type="match status" value="1"/>
</dbReference>
<name>B3CKE3_ENTFC</name>
<dbReference type="NCBIfam" id="NF038237">
    <property type="entry name" value="retron_Ec67_fus"/>
    <property type="match status" value="1"/>
</dbReference>
<dbReference type="CDD" id="cd03487">
    <property type="entry name" value="RT_Bac_retron_II"/>
    <property type="match status" value="1"/>
</dbReference>
<evidence type="ECO:0000256" key="6">
    <source>
        <dbReference type="ARBA" id="ARBA00022918"/>
    </source>
</evidence>
<dbReference type="PANTHER" id="PTHR34047:SF7">
    <property type="entry name" value="RNA-DIRECTED DNA POLYMERASE"/>
    <property type="match status" value="1"/>
</dbReference>
<dbReference type="GO" id="GO:0003887">
    <property type="term" value="F:DNA-directed DNA polymerase activity"/>
    <property type="evidence" value="ECO:0007669"/>
    <property type="project" value="UniProtKB-KW"/>
</dbReference>
<dbReference type="InterPro" id="IPR051083">
    <property type="entry name" value="GrpII_Intron_Splice-Mob/Def"/>
</dbReference>
<dbReference type="GO" id="GO:0003964">
    <property type="term" value="F:RNA-directed DNA polymerase activity"/>
    <property type="evidence" value="ECO:0007669"/>
    <property type="project" value="UniProtKB-KW"/>
</dbReference>
<sequence length="576" mass="67475">MLRIMSSHTFFGEKMTMIKLKNVKNRKEFAEFIGVPLQKLTYVLYIAKIDNLYTSFQIPKRSGGVRTINAPQKDLLDMQKKLAKLLATHKSIVQEENHIKLNISHGFEKNRSIITNAKIHRNKRFVFNVDIENFFDSFHFGRVKGYFEKNNNFELPSEVATIIAQLCCYKGVLPQGAPTSPIITNLICNILDIRLLKLGKKHNLDYSRYADDLTFSTNDRLFLISESLFYDELTKEIESAGFKLNEQKSRLQFKDSRQTVTGLVVNEKINVDRRYYKETRAMANKLYKTGIFEINNQSATIKQLEGRLTFINNIQRYNNSIDGKKHDPWSLNSKEKQYRAFLFYKYFFANEKPLIVTEGKTDVKYLKAALKKYWELYPNLISKDSKGDFSFKVSFLNRTKRLSYFFGINRDGADALKNLYNFFTSSSQNNPPNYLYYFKKISNRNPANPVIMIFDNELVNKKKPLSKFANHCKLNEDSRNNLQTQLYIRLQDNLFLMTNPLVEGKEECEIEDLFGEDVLNTKISGKIFSREKKADPKEHYGKEIFSNFITNEYEKIDFENFKPMLDNLSRIVENYK</sequence>
<dbReference type="GO" id="GO:0003723">
    <property type="term" value="F:RNA binding"/>
    <property type="evidence" value="ECO:0007669"/>
    <property type="project" value="InterPro"/>
</dbReference>
<evidence type="ECO:0000256" key="4">
    <source>
        <dbReference type="ARBA" id="ARBA00022723"/>
    </source>
</evidence>
<dbReference type="PANTHER" id="PTHR34047">
    <property type="entry name" value="NUCLEAR INTRON MATURASE 1, MITOCHONDRIAL-RELATED"/>
    <property type="match status" value="1"/>
</dbReference>
<comment type="catalytic activity">
    <reaction evidence="9">
        <text>DNA(n) + a 2'-deoxyribonucleoside 5'-triphosphate = DNA(n+1) + diphosphate</text>
        <dbReference type="Rhea" id="RHEA:22508"/>
        <dbReference type="Rhea" id="RHEA-COMP:17339"/>
        <dbReference type="Rhea" id="RHEA-COMP:17340"/>
        <dbReference type="ChEBI" id="CHEBI:33019"/>
        <dbReference type="ChEBI" id="CHEBI:61560"/>
        <dbReference type="ChEBI" id="CHEBI:173112"/>
        <dbReference type="EC" id="2.7.7.49"/>
    </reaction>
</comment>
<evidence type="ECO:0000256" key="7">
    <source>
        <dbReference type="ARBA" id="ARBA00023118"/>
    </source>
</evidence>
<evidence type="ECO:0000256" key="2">
    <source>
        <dbReference type="ARBA" id="ARBA00022679"/>
    </source>
</evidence>
<gene>
    <name evidence="11" type="primary">cds62</name>
</gene>
<dbReference type="EMBL" id="AM931300">
    <property type="protein sequence ID" value="CAP62664.1"/>
    <property type="molecule type" value="Genomic_DNA"/>
</dbReference>
<dbReference type="GO" id="GO:0051607">
    <property type="term" value="P:defense response to virus"/>
    <property type="evidence" value="ECO:0007669"/>
    <property type="project" value="UniProtKB-KW"/>
</dbReference>
<evidence type="ECO:0000256" key="9">
    <source>
        <dbReference type="ARBA" id="ARBA00048173"/>
    </source>
</evidence>
<comment type="similarity">
    <text evidence="8">Belongs to the bacterial reverse transcriptase family.</text>
</comment>
<dbReference type="SUPFAM" id="SSF56672">
    <property type="entry name" value="DNA/RNA polymerases"/>
    <property type="match status" value="1"/>
</dbReference>
<dbReference type="InterPro" id="IPR000123">
    <property type="entry name" value="Reverse_transcriptase_msDNA"/>
</dbReference>
<keyword evidence="2" id="KW-0808">Transferase</keyword>
<accession>B3CKE3</accession>
<geneLocation type="plasmid" evidence="11">
    <name>pVEF3</name>
</geneLocation>
<evidence type="ECO:0000256" key="8">
    <source>
        <dbReference type="ARBA" id="ARBA00034120"/>
    </source>
</evidence>